<organism evidence="1 2">
    <name type="scientific">Oceanobacillus arenosus</name>
    <dbReference type="NCBI Taxonomy" id="1229153"/>
    <lineage>
        <taxon>Bacteria</taxon>
        <taxon>Bacillati</taxon>
        <taxon>Bacillota</taxon>
        <taxon>Bacilli</taxon>
        <taxon>Bacillales</taxon>
        <taxon>Bacillaceae</taxon>
        <taxon>Oceanobacillus</taxon>
    </lineage>
</organism>
<sequence>MVYTIPKYTQYQLSQKVKAVIKKENLSINEISLKYDVNLNLIDDILQEHVIFKAKHYEVVSIVLGLSINELLADEVIKPISFRSKHEENDQDINREIKKISDFFVEVALLKKINGGTYVKN</sequence>
<gene>
    <name evidence="1" type="ORF">CWR48_04980</name>
</gene>
<proteinExistence type="predicted"/>
<dbReference type="Proteomes" id="UP000257143">
    <property type="component" value="Unassembled WGS sequence"/>
</dbReference>
<reference evidence="2" key="1">
    <citation type="submission" date="2017-11" db="EMBL/GenBank/DDBJ databases">
        <authorList>
            <person name="Zhu W."/>
        </authorList>
    </citation>
    <scope>NUCLEOTIDE SEQUENCE [LARGE SCALE GENOMIC DNA]</scope>
    <source>
        <strain evidence="2">CAU 1183</strain>
    </source>
</reference>
<accession>A0A3D8PV93</accession>
<comment type="caution">
    <text evidence="1">The sequence shown here is derived from an EMBL/GenBank/DDBJ whole genome shotgun (WGS) entry which is preliminary data.</text>
</comment>
<keyword evidence="2" id="KW-1185">Reference proteome</keyword>
<evidence type="ECO:0000313" key="2">
    <source>
        <dbReference type="Proteomes" id="UP000257143"/>
    </source>
</evidence>
<name>A0A3D8PV93_9BACI</name>
<dbReference type="EMBL" id="PIOC01000010">
    <property type="protein sequence ID" value="RDW20080.1"/>
    <property type="molecule type" value="Genomic_DNA"/>
</dbReference>
<dbReference type="RefSeq" id="WP_115771967.1">
    <property type="nucleotide sequence ID" value="NZ_PIOC01000010.1"/>
</dbReference>
<evidence type="ECO:0000313" key="1">
    <source>
        <dbReference type="EMBL" id="RDW20080.1"/>
    </source>
</evidence>
<protein>
    <submittedName>
        <fullName evidence="1">Uncharacterized protein</fullName>
    </submittedName>
</protein>
<dbReference type="AlphaFoldDB" id="A0A3D8PV93"/>